<feature type="region of interest" description="Disordered" evidence="1">
    <location>
        <begin position="239"/>
        <end position="278"/>
    </location>
</feature>
<gene>
    <name evidence="2" type="ORF">B0T24DRAFT_693427</name>
</gene>
<accession>A0AAE0MYS5</accession>
<organism evidence="2 3">
    <name type="scientific">Lasiosphaeria ovina</name>
    <dbReference type="NCBI Taxonomy" id="92902"/>
    <lineage>
        <taxon>Eukaryota</taxon>
        <taxon>Fungi</taxon>
        <taxon>Dikarya</taxon>
        <taxon>Ascomycota</taxon>
        <taxon>Pezizomycotina</taxon>
        <taxon>Sordariomycetes</taxon>
        <taxon>Sordariomycetidae</taxon>
        <taxon>Sordariales</taxon>
        <taxon>Lasiosphaeriaceae</taxon>
        <taxon>Lasiosphaeria</taxon>
    </lineage>
</organism>
<evidence type="ECO:0000313" key="3">
    <source>
        <dbReference type="Proteomes" id="UP001287356"/>
    </source>
</evidence>
<protein>
    <submittedName>
        <fullName evidence="2">Uncharacterized protein</fullName>
    </submittedName>
</protein>
<proteinExistence type="predicted"/>
<dbReference type="AlphaFoldDB" id="A0AAE0MYS5"/>
<dbReference type="Proteomes" id="UP001287356">
    <property type="component" value="Unassembled WGS sequence"/>
</dbReference>
<dbReference type="EMBL" id="JAULSN010000016">
    <property type="protein sequence ID" value="KAK3358470.1"/>
    <property type="molecule type" value="Genomic_DNA"/>
</dbReference>
<evidence type="ECO:0000313" key="2">
    <source>
        <dbReference type="EMBL" id="KAK3358470.1"/>
    </source>
</evidence>
<name>A0AAE0MYS5_9PEZI</name>
<keyword evidence="3" id="KW-1185">Reference proteome</keyword>
<sequence>MNTIKQLVLIRDSLPQSNTLPRSILGYYTAMCIKVNLWIEQLARTTGLVLMCEINKVRRQRGELSRRYRRVKDGRVGKKKPRPARERDSSEALLKRIRAMALASWTVEEVEADCNLNFSRTSAWQGVMSPKDLALGSAALGNMLSVVGCMNMAQYCGDIEHSIHTMDTDMIPGEIMIKRYLTGLAALASRLATNILAYLWLVKELHRILLGNQQVTGEEPPSERVEMFLELPMRSRAEMGPGAGINGDLDPNIENNTEAADAAEADSEPPIPLTAETDAQFDVGAQQELVEVKN</sequence>
<reference evidence="2" key="2">
    <citation type="submission" date="2023-06" db="EMBL/GenBank/DDBJ databases">
        <authorList>
            <consortium name="Lawrence Berkeley National Laboratory"/>
            <person name="Haridas S."/>
            <person name="Hensen N."/>
            <person name="Bonometti L."/>
            <person name="Westerberg I."/>
            <person name="Brannstrom I.O."/>
            <person name="Guillou S."/>
            <person name="Cros-Aarteil S."/>
            <person name="Calhoun S."/>
            <person name="Kuo A."/>
            <person name="Mondo S."/>
            <person name="Pangilinan J."/>
            <person name="Riley R."/>
            <person name="Labutti K."/>
            <person name="Andreopoulos B."/>
            <person name="Lipzen A."/>
            <person name="Chen C."/>
            <person name="Yanf M."/>
            <person name="Daum C."/>
            <person name="Ng V."/>
            <person name="Clum A."/>
            <person name="Steindorff A."/>
            <person name="Ohm R."/>
            <person name="Martin F."/>
            <person name="Silar P."/>
            <person name="Natvig D."/>
            <person name="Lalanne C."/>
            <person name="Gautier V."/>
            <person name="Ament-Velasquez S.L."/>
            <person name="Kruys A."/>
            <person name="Hutchinson M.I."/>
            <person name="Powell A.J."/>
            <person name="Barry K."/>
            <person name="Miller A.N."/>
            <person name="Grigoriev I.V."/>
            <person name="Debuchy R."/>
            <person name="Gladieux P."/>
            <person name="Thoren M.H."/>
            <person name="Johannesson H."/>
        </authorList>
    </citation>
    <scope>NUCLEOTIDE SEQUENCE</scope>
    <source>
        <strain evidence="2">CBS 958.72</strain>
    </source>
</reference>
<evidence type="ECO:0000256" key="1">
    <source>
        <dbReference type="SAM" id="MobiDB-lite"/>
    </source>
</evidence>
<reference evidence="2" key="1">
    <citation type="journal article" date="2023" name="Mol. Phylogenet. Evol.">
        <title>Genome-scale phylogeny and comparative genomics of the fungal order Sordariales.</title>
        <authorList>
            <person name="Hensen N."/>
            <person name="Bonometti L."/>
            <person name="Westerberg I."/>
            <person name="Brannstrom I.O."/>
            <person name="Guillou S."/>
            <person name="Cros-Aarteil S."/>
            <person name="Calhoun S."/>
            <person name="Haridas S."/>
            <person name="Kuo A."/>
            <person name="Mondo S."/>
            <person name="Pangilinan J."/>
            <person name="Riley R."/>
            <person name="LaButti K."/>
            <person name="Andreopoulos B."/>
            <person name="Lipzen A."/>
            <person name="Chen C."/>
            <person name="Yan M."/>
            <person name="Daum C."/>
            <person name="Ng V."/>
            <person name="Clum A."/>
            <person name="Steindorff A."/>
            <person name="Ohm R.A."/>
            <person name="Martin F."/>
            <person name="Silar P."/>
            <person name="Natvig D.O."/>
            <person name="Lalanne C."/>
            <person name="Gautier V."/>
            <person name="Ament-Velasquez S.L."/>
            <person name="Kruys A."/>
            <person name="Hutchinson M.I."/>
            <person name="Powell A.J."/>
            <person name="Barry K."/>
            <person name="Miller A.N."/>
            <person name="Grigoriev I.V."/>
            <person name="Debuchy R."/>
            <person name="Gladieux P."/>
            <person name="Hiltunen Thoren M."/>
            <person name="Johannesson H."/>
        </authorList>
    </citation>
    <scope>NUCLEOTIDE SEQUENCE</scope>
    <source>
        <strain evidence="2">CBS 958.72</strain>
    </source>
</reference>
<comment type="caution">
    <text evidence="2">The sequence shown here is derived from an EMBL/GenBank/DDBJ whole genome shotgun (WGS) entry which is preliminary data.</text>
</comment>